<reference evidence="1 2" key="2">
    <citation type="journal article" date="2022" name="Mol. Ecol. Resour.">
        <title>The genomes of chicory, endive, great burdock and yacon provide insights into Asteraceae paleo-polyploidization history and plant inulin production.</title>
        <authorList>
            <person name="Fan W."/>
            <person name="Wang S."/>
            <person name="Wang H."/>
            <person name="Wang A."/>
            <person name="Jiang F."/>
            <person name="Liu H."/>
            <person name="Zhao H."/>
            <person name="Xu D."/>
            <person name="Zhang Y."/>
        </authorList>
    </citation>
    <scope>NUCLEOTIDE SEQUENCE [LARGE SCALE GENOMIC DNA]</scope>
    <source>
        <strain evidence="2">cv. Punajuju</strain>
        <tissue evidence="1">Leaves</tissue>
    </source>
</reference>
<protein>
    <submittedName>
        <fullName evidence="1">Uncharacterized protein</fullName>
    </submittedName>
</protein>
<organism evidence="1 2">
    <name type="scientific">Cichorium intybus</name>
    <name type="common">Chicory</name>
    <dbReference type="NCBI Taxonomy" id="13427"/>
    <lineage>
        <taxon>Eukaryota</taxon>
        <taxon>Viridiplantae</taxon>
        <taxon>Streptophyta</taxon>
        <taxon>Embryophyta</taxon>
        <taxon>Tracheophyta</taxon>
        <taxon>Spermatophyta</taxon>
        <taxon>Magnoliopsida</taxon>
        <taxon>eudicotyledons</taxon>
        <taxon>Gunneridae</taxon>
        <taxon>Pentapetalae</taxon>
        <taxon>asterids</taxon>
        <taxon>campanulids</taxon>
        <taxon>Asterales</taxon>
        <taxon>Asteraceae</taxon>
        <taxon>Cichorioideae</taxon>
        <taxon>Cichorieae</taxon>
        <taxon>Cichoriinae</taxon>
        <taxon>Cichorium</taxon>
    </lineage>
</organism>
<evidence type="ECO:0000313" key="1">
    <source>
        <dbReference type="EMBL" id="KAI3790623.1"/>
    </source>
</evidence>
<dbReference type="Proteomes" id="UP001055811">
    <property type="component" value="Linkage Group LG01"/>
</dbReference>
<reference evidence="2" key="1">
    <citation type="journal article" date="2022" name="Mol. Ecol. Resour.">
        <title>The genomes of chicory, endive, great burdock and yacon provide insights into Asteraceae palaeo-polyploidization history and plant inulin production.</title>
        <authorList>
            <person name="Fan W."/>
            <person name="Wang S."/>
            <person name="Wang H."/>
            <person name="Wang A."/>
            <person name="Jiang F."/>
            <person name="Liu H."/>
            <person name="Zhao H."/>
            <person name="Xu D."/>
            <person name="Zhang Y."/>
        </authorList>
    </citation>
    <scope>NUCLEOTIDE SEQUENCE [LARGE SCALE GENOMIC DNA]</scope>
    <source>
        <strain evidence="2">cv. Punajuju</strain>
    </source>
</reference>
<comment type="caution">
    <text evidence="1">The sequence shown here is derived from an EMBL/GenBank/DDBJ whole genome shotgun (WGS) entry which is preliminary data.</text>
</comment>
<proteinExistence type="predicted"/>
<keyword evidence="2" id="KW-1185">Reference proteome</keyword>
<accession>A0ACB9H5M3</accession>
<gene>
    <name evidence="1" type="ORF">L2E82_03808</name>
</gene>
<evidence type="ECO:0000313" key="2">
    <source>
        <dbReference type="Proteomes" id="UP001055811"/>
    </source>
</evidence>
<name>A0ACB9H5M3_CICIN</name>
<sequence>MAWIAEKLDKALELQAGSKVARCIRIGTWGKQNEGSESYWSLELEQDDHLSKVIIDHGDAIYTLMFTSISKDLSHTSTKVGGNESGDTISEATFDGDEEIIGVNGTIDTRGGHKIISSLSFKTNKRTHGPFGHATETSFSIPWEEGSLVGFYGLAGSYIESIGVYIKPYEEIIKVGTWGKSQPGRPQNQWSFQLEKYHHLNKITINHGDLIYSLMFTTEHRGLLHTSKLAGGWNGGETISEIILDWNEEIHAIDGTVGVSRGDDPGNIVISSISFMTNKKTHGPFGDARGTPFTVSWDDCSFVGFYGLCGWYIDSIGVYLKGIT</sequence>
<dbReference type="EMBL" id="CM042009">
    <property type="protein sequence ID" value="KAI3790623.1"/>
    <property type="molecule type" value="Genomic_DNA"/>
</dbReference>